<dbReference type="EMBL" id="JAGFNK010000307">
    <property type="protein sequence ID" value="KAI9453338.1"/>
    <property type="molecule type" value="Genomic_DNA"/>
</dbReference>
<reference evidence="1" key="1">
    <citation type="submission" date="2021-03" db="EMBL/GenBank/DDBJ databases">
        <title>Evolutionary priming and transition to the ectomycorrhizal habit in an iconic lineage of mushroom-forming fungi: is preadaptation a requirement?</title>
        <authorList>
            <consortium name="DOE Joint Genome Institute"/>
            <person name="Looney B.P."/>
            <person name="Miyauchi S."/>
            <person name="Morin E."/>
            <person name="Drula E."/>
            <person name="Courty P.E."/>
            <person name="Chicoki N."/>
            <person name="Fauchery L."/>
            <person name="Kohler A."/>
            <person name="Kuo A."/>
            <person name="LaButti K."/>
            <person name="Pangilinan J."/>
            <person name="Lipzen A."/>
            <person name="Riley R."/>
            <person name="Andreopoulos W."/>
            <person name="He G."/>
            <person name="Johnson J."/>
            <person name="Barry K.W."/>
            <person name="Grigoriev I.V."/>
            <person name="Nagy L."/>
            <person name="Hibbett D."/>
            <person name="Henrissat B."/>
            <person name="Matheny P.B."/>
            <person name="Labbe J."/>
            <person name="Martin A.F."/>
        </authorList>
    </citation>
    <scope>NUCLEOTIDE SEQUENCE</scope>
    <source>
        <strain evidence="1">BPL698</strain>
    </source>
</reference>
<protein>
    <submittedName>
        <fullName evidence="1">Uncharacterized protein</fullName>
    </submittedName>
</protein>
<proteinExistence type="predicted"/>
<dbReference type="Proteomes" id="UP001207468">
    <property type="component" value="Unassembled WGS sequence"/>
</dbReference>
<sequence>MAFSLPIPSSPSSASADSPNAPQTPMSPTYSAPTLALHSTDQSSAPSTTNSSPDPLSSTNPQAKRKPSRRANTAERRATHNAVERQRRETLNGRFLDLAALLPNLSQIRRPSKSAIVNSSIAYIHASRRHRAMASREVRLLKLEADALRRELNEWRDRANLPRVEEPVRSEAFSMVLSGEVEVLTSIPGMDEEEEGEGLGDNDDDVLVRAIPVNITRSIPEDPDDLNSVAASAVKPTTSHFPHNLTPHHPGAPHLTHIVPRPVFHSRPMIAQNISGVSFENPAMASLYDQQTHVPSHQYQMQFNAGTSLDTDKSVAWNSQIFATPQLEQQFLNQAGLFTPANIPHGSSPNSVGQQFAHQAYFHGHPQQHPTQHIYGSPVDSEDASSVSSGPGFGGRDSSSSDSTYGSPQDTRASSASSQSGSYEVPGILTSGGLPIRMNTGGTMWNHNEMDSIAALKPNINMASAPIAIGTGGGNGGFGMII</sequence>
<keyword evidence="2" id="KW-1185">Reference proteome</keyword>
<gene>
    <name evidence="1" type="ORF">F5148DRAFT_985569</name>
</gene>
<evidence type="ECO:0000313" key="1">
    <source>
        <dbReference type="EMBL" id="KAI9453338.1"/>
    </source>
</evidence>
<accession>A0ACC0TYB9</accession>
<evidence type="ECO:0000313" key="2">
    <source>
        <dbReference type="Proteomes" id="UP001207468"/>
    </source>
</evidence>
<comment type="caution">
    <text evidence="1">The sequence shown here is derived from an EMBL/GenBank/DDBJ whole genome shotgun (WGS) entry which is preliminary data.</text>
</comment>
<organism evidence="1 2">
    <name type="scientific">Russula earlei</name>
    <dbReference type="NCBI Taxonomy" id="71964"/>
    <lineage>
        <taxon>Eukaryota</taxon>
        <taxon>Fungi</taxon>
        <taxon>Dikarya</taxon>
        <taxon>Basidiomycota</taxon>
        <taxon>Agaricomycotina</taxon>
        <taxon>Agaricomycetes</taxon>
        <taxon>Russulales</taxon>
        <taxon>Russulaceae</taxon>
        <taxon>Russula</taxon>
    </lineage>
</organism>
<name>A0ACC0TYB9_9AGAM</name>